<reference evidence="2" key="1">
    <citation type="submission" date="2021-11" db="EMBL/GenBank/DDBJ databases">
        <title>Description of a new species Pelosinus isolated from the bottom sediments of Lake Baikal.</title>
        <authorList>
            <person name="Zakharyuk A."/>
        </authorList>
    </citation>
    <scope>NUCLEOTIDE SEQUENCE</scope>
    <source>
        <strain evidence="2">Bkl1</strain>
    </source>
</reference>
<organism evidence="2 3">
    <name type="scientific">Pelosinus baikalensis</name>
    <dbReference type="NCBI Taxonomy" id="2892015"/>
    <lineage>
        <taxon>Bacteria</taxon>
        <taxon>Bacillati</taxon>
        <taxon>Bacillota</taxon>
        <taxon>Negativicutes</taxon>
        <taxon>Selenomonadales</taxon>
        <taxon>Sporomusaceae</taxon>
        <taxon>Pelosinus</taxon>
    </lineage>
</organism>
<proteinExistence type="predicted"/>
<feature type="domain" description="HipA-like kinase" evidence="1">
    <location>
        <begin position="13"/>
        <end position="232"/>
    </location>
</feature>
<gene>
    <name evidence="2" type="ORF">LMF89_12025</name>
</gene>
<dbReference type="Proteomes" id="UP001165492">
    <property type="component" value="Unassembled WGS sequence"/>
</dbReference>
<accession>A0ABS8HSC7</accession>
<evidence type="ECO:0000313" key="3">
    <source>
        <dbReference type="Proteomes" id="UP001165492"/>
    </source>
</evidence>
<evidence type="ECO:0000259" key="1">
    <source>
        <dbReference type="Pfam" id="PF20613"/>
    </source>
</evidence>
<sequence>MLIAMKHFGNVGVGVTSPQLFRANDRNFYVVKLQNNRLGSKVLVNEFLAAKLGEIMGLCFPVSSSIEIGEETIQQSPQLQALGIVAGQHFASRYLNHTEYVGKNNLFKADNITEMAGILLFDYMFHNADRTNNKKNLLLRKDEAGCRIYAIDNSHLFRTARWTIAHLNSISRIIKPYYRYSYGLLLRDWLSPPHFLPYVKKVKEMSCESIHELVAKIPEEWLSDDAERQALIDYIILRRDMVEDIGEVLYKHIPMSRGGYQWWYSTTKSLIRKNK</sequence>
<comment type="caution">
    <text evidence="2">The sequence shown here is derived from an EMBL/GenBank/DDBJ whole genome shotgun (WGS) entry which is preliminary data.</text>
</comment>
<dbReference type="EMBL" id="JAJHJB010000015">
    <property type="protein sequence ID" value="MCC5466085.1"/>
    <property type="molecule type" value="Genomic_DNA"/>
</dbReference>
<dbReference type="InterPro" id="IPR046748">
    <property type="entry name" value="HipA_2"/>
</dbReference>
<keyword evidence="3" id="KW-1185">Reference proteome</keyword>
<evidence type="ECO:0000313" key="2">
    <source>
        <dbReference type="EMBL" id="MCC5466085.1"/>
    </source>
</evidence>
<protein>
    <recommendedName>
        <fullName evidence="1">HipA-like kinase domain-containing protein</fullName>
    </recommendedName>
</protein>
<name>A0ABS8HSC7_9FIRM</name>
<dbReference type="Pfam" id="PF20613">
    <property type="entry name" value="HipA_2"/>
    <property type="match status" value="1"/>
</dbReference>
<dbReference type="RefSeq" id="WP_229535275.1">
    <property type="nucleotide sequence ID" value="NZ_JAJHJB010000015.1"/>
</dbReference>